<dbReference type="InterPro" id="IPR058643">
    <property type="entry name" value="BRE1-like_CC"/>
</dbReference>
<evidence type="ECO:0000256" key="17">
    <source>
        <dbReference type="SAM" id="MobiDB-lite"/>
    </source>
</evidence>
<keyword evidence="9 15" id="KW-0862">Zinc</keyword>
<evidence type="ECO:0000256" key="2">
    <source>
        <dbReference type="ARBA" id="ARBA00004123"/>
    </source>
</evidence>
<dbReference type="GO" id="GO:0006325">
    <property type="term" value="P:chromatin organization"/>
    <property type="evidence" value="ECO:0007669"/>
    <property type="project" value="UniProtKB-KW"/>
</dbReference>
<dbReference type="GO" id="GO:0016567">
    <property type="term" value="P:protein ubiquitination"/>
    <property type="evidence" value="ECO:0007669"/>
    <property type="project" value="UniProtKB-UniRule"/>
</dbReference>
<dbReference type="Proteomes" id="UP000800092">
    <property type="component" value="Unassembled WGS sequence"/>
</dbReference>
<gene>
    <name evidence="19" type="ORF">EV356DRAFT_535110</name>
</gene>
<keyword evidence="8 15" id="KW-0833">Ubl conjugation pathway</keyword>
<dbReference type="GO" id="GO:0033503">
    <property type="term" value="C:HULC complex"/>
    <property type="evidence" value="ECO:0007669"/>
    <property type="project" value="TreeGrafter"/>
</dbReference>
<dbReference type="Pfam" id="PF08647">
    <property type="entry name" value="BRE1"/>
    <property type="match status" value="1"/>
</dbReference>
<comment type="function">
    <text evidence="13">E3 ubiquitin-protein ligase that mediates monoubiquitination of histone H2B to form H2BK123ub1. H2BK123ub1 gives a specific tag for epigenetic transcriptional activation and is also a prerequisite for H3K4me and H3K79me formation.</text>
</comment>
<feature type="coiled-coil region" evidence="16">
    <location>
        <begin position="640"/>
        <end position="667"/>
    </location>
</feature>
<evidence type="ECO:0000256" key="12">
    <source>
        <dbReference type="ARBA" id="ARBA00023242"/>
    </source>
</evidence>
<keyword evidence="7 14" id="KW-0863">Zinc-finger</keyword>
<dbReference type="Pfam" id="PF13923">
    <property type="entry name" value="zf-C3HC4_2"/>
    <property type="match status" value="1"/>
</dbReference>
<dbReference type="EMBL" id="ML991821">
    <property type="protein sequence ID" value="KAF2231946.1"/>
    <property type="molecule type" value="Genomic_DNA"/>
</dbReference>
<dbReference type="OrthoDB" id="654191at2759"/>
<dbReference type="EC" id="2.3.2.27" evidence="15"/>
<dbReference type="InterPro" id="IPR017907">
    <property type="entry name" value="Znf_RING_CS"/>
</dbReference>
<evidence type="ECO:0000256" key="6">
    <source>
        <dbReference type="ARBA" id="ARBA00022723"/>
    </source>
</evidence>
<proteinExistence type="inferred from homology"/>
<dbReference type="GO" id="GO:0005634">
    <property type="term" value="C:nucleus"/>
    <property type="evidence" value="ECO:0007669"/>
    <property type="project" value="UniProtKB-SubCell"/>
</dbReference>
<feature type="domain" description="RING-type" evidence="18">
    <location>
        <begin position="685"/>
        <end position="723"/>
    </location>
</feature>
<name>A0A6A6H1J0_VIRVR</name>
<evidence type="ECO:0000256" key="14">
    <source>
        <dbReference type="PROSITE-ProRule" id="PRU00175"/>
    </source>
</evidence>
<evidence type="ECO:0000256" key="7">
    <source>
        <dbReference type="ARBA" id="ARBA00022771"/>
    </source>
</evidence>
<dbReference type="SUPFAM" id="SSF57850">
    <property type="entry name" value="RING/U-box"/>
    <property type="match status" value="1"/>
</dbReference>
<keyword evidence="10 15" id="KW-0156">Chromatin regulator</keyword>
<dbReference type="InterPro" id="IPR001841">
    <property type="entry name" value="Znf_RING"/>
</dbReference>
<evidence type="ECO:0000256" key="9">
    <source>
        <dbReference type="ARBA" id="ARBA00022833"/>
    </source>
</evidence>
<comment type="subcellular location">
    <subcellularLocation>
        <location evidence="2 15">Nucleus</location>
    </subcellularLocation>
</comment>
<evidence type="ECO:0000313" key="20">
    <source>
        <dbReference type="Proteomes" id="UP000800092"/>
    </source>
</evidence>
<evidence type="ECO:0000259" key="18">
    <source>
        <dbReference type="PROSITE" id="PS50089"/>
    </source>
</evidence>
<dbReference type="PANTHER" id="PTHR23163">
    <property type="entry name" value="RING FINGER PROTEIN-RELATED"/>
    <property type="match status" value="1"/>
</dbReference>
<reference evidence="19" key="1">
    <citation type="journal article" date="2020" name="Stud. Mycol.">
        <title>101 Dothideomycetes genomes: a test case for predicting lifestyles and emergence of pathogens.</title>
        <authorList>
            <person name="Haridas S."/>
            <person name="Albert R."/>
            <person name="Binder M."/>
            <person name="Bloem J."/>
            <person name="Labutti K."/>
            <person name="Salamov A."/>
            <person name="Andreopoulos B."/>
            <person name="Baker S."/>
            <person name="Barry K."/>
            <person name="Bills G."/>
            <person name="Bluhm B."/>
            <person name="Cannon C."/>
            <person name="Castanera R."/>
            <person name="Culley D."/>
            <person name="Daum C."/>
            <person name="Ezra D."/>
            <person name="Gonzalez J."/>
            <person name="Henrissat B."/>
            <person name="Kuo A."/>
            <person name="Liang C."/>
            <person name="Lipzen A."/>
            <person name="Lutzoni F."/>
            <person name="Magnuson J."/>
            <person name="Mondo S."/>
            <person name="Nolan M."/>
            <person name="Ohm R."/>
            <person name="Pangilinan J."/>
            <person name="Park H.-J."/>
            <person name="Ramirez L."/>
            <person name="Alfaro M."/>
            <person name="Sun H."/>
            <person name="Tritt A."/>
            <person name="Yoshinaga Y."/>
            <person name="Zwiers L.-H."/>
            <person name="Turgeon B."/>
            <person name="Goodwin S."/>
            <person name="Spatafora J."/>
            <person name="Crous P."/>
            <person name="Grigoriev I."/>
        </authorList>
    </citation>
    <scope>NUCLEOTIDE SEQUENCE</scope>
    <source>
        <strain evidence="19">Tuck. ex Michener</strain>
    </source>
</reference>
<evidence type="ECO:0000256" key="5">
    <source>
        <dbReference type="ARBA" id="ARBA00022679"/>
    </source>
</evidence>
<sequence length="737" mass="82896">MTLAEAAPVSAPGAILGKVIMDERKRPSISDPDDVAPPAKRQAVTVNGAKNQSDADLPWKDEIDRYQKDAILRQMKEYKREKGLLETQVADLTKRSLYHDDHLRVIETWFTQLLDEIMVLANDINTAGLSNNTDDVPFRSSLLFEDNEKFQEHLSSKSGLIKTVMKALFEKLPTASSEVRDLQSRLASLLAAEKAHIIELHRVTTEKDQLSDRLENASYRYMVAEKKLERAKSVAVQKLERQATFGGRSESGSGISGDAVPAVKQEATNGTLEDGASVFEAEAARKEAVAASEKRKEQLEQLEAENKRLTEELTSFNIRMNTLSNDDYAKTELFKLAKSQQEESIKRINDLEATNVQLREEAQRLQLERSSYRERLEEDSRATIAESEVQLARSETDLARIRNSRDELLADQSIRKASESQQRTAEAHLKTLAESRQDRITALAAEVERLKLQLGEKQDLTNFEAPLDGMSAQELKQKAASVQKEYDLLNTELQSMEAAFKKASALSNKKVMDVTSSEEVAARLIAEKAKADQKYFAAMKLKESREAENRTLRNQNAKSSEIIATLKDNAGTREQFADKLEKQLFETKEALNTLTAQYRATQQKSAEQGYTCEEHKNQVNELKKSITVKDSVALAASQGQRKAETELEETKARLEETKKSLEGWKKKSLGSQSDEDKMLRSIAICTICRKNFKNTALKTCGHVFCQECVSERMTSRMRKCPNCGRAFGSNDCMRVTL</sequence>
<dbReference type="GO" id="GO:0061630">
    <property type="term" value="F:ubiquitin protein ligase activity"/>
    <property type="evidence" value="ECO:0007669"/>
    <property type="project" value="UniProtKB-EC"/>
</dbReference>
<evidence type="ECO:0000256" key="8">
    <source>
        <dbReference type="ARBA" id="ARBA00022786"/>
    </source>
</evidence>
<evidence type="ECO:0000256" key="4">
    <source>
        <dbReference type="ARBA" id="ARBA00005555"/>
    </source>
</evidence>
<evidence type="ECO:0000256" key="1">
    <source>
        <dbReference type="ARBA" id="ARBA00000900"/>
    </source>
</evidence>
<comment type="pathway">
    <text evidence="3 15">Protein modification; protein ubiquitination.</text>
</comment>
<dbReference type="PROSITE" id="PS50089">
    <property type="entry name" value="ZF_RING_2"/>
    <property type="match status" value="1"/>
</dbReference>
<protein>
    <recommendedName>
        <fullName evidence="15">E3 ubiquitin protein ligase</fullName>
        <ecNumber evidence="15">2.3.2.27</ecNumber>
    </recommendedName>
</protein>
<dbReference type="Gene3D" id="3.30.40.10">
    <property type="entry name" value="Zinc/RING finger domain, C3HC4 (zinc finger)"/>
    <property type="match status" value="1"/>
</dbReference>
<evidence type="ECO:0000256" key="16">
    <source>
        <dbReference type="SAM" id="Coils"/>
    </source>
</evidence>
<dbReference type="SMART" id="SM00184">
    <property type="entry name" value="RING"/>
    <property type="match status" value="1"/>
</dbReference>
<dbReference type="GO" id="GO:0008270">
    <property type="term" value="F:zinc ion binding"/>
    <property type="evidence" value="ECO:0007669"/>
    <property type="project" value="UniProtKB-KW"/>
</dbReference>
<dbReference type="PANTHER" id="PTHR23163:SF0">
    <property type="entry name" value="E3 UBIQUITIN-PROTEIN LIGASE BRE1"/>
    <property type="match status" value="1"/>
</dbReference>
<dbReference type="Pfam" id="PF26095">
    <property type="entry name" value="CC_Bre1"/>
    <property type="match status" value="1"/>
</dbReference>
<evidence type="ECO:0000256" key="13">
    <source>
        <dbReference type="ARBA" id="ARBA00059679"/>
    </source>
</evidence>
<dbReference type="InterPro" id="IPR013956">
    <property type="entry name" value="E3_ubiquit_lig_Bre1"/>
</dbReference>
<dbReference type="CDD" id="cd16499">
    <property type="entry name" value="RING-HC_Bre1-like"/>
    <property type="match status" value="1"/>
</dbReference>
<evidence type="ECO:0000256" key="3">
    <source>
        <dbReference type="ARBA" id="ARBA00004906"/>
    </source>
</evidence>
<accession>A0A6A6H1J0</accession>
<evidence type="ECO:0000256" key="10">
    <source>
        <dbReference type="ARBA" id="ARBA00022853"/>
    </source>
</evidence>
<keyword evidence="5 15" id="KW-0808">Transferase</keyword>
<dbReference type="UniPathway" id="UPA00143"/>
<dbReference type="InterPro" id="IPR013083">
    <property type="entry name" value="Znf_RING/FYVE/PHD"/>
</dbReference>
<dbReference type="PROSITE" id="PS00518">
    <property type="entry name" value="ZF_RING_1"/>
    <property type="match status" value="1"/>
</dbReference>
<feature type="region of interest" description="Disordered" evidence="17">
    <location>
        <begin position="22"/>
        <end position="54"/>
    </location>
</feature>
<feature type="compositionally biased region" description="Polar residues" evidence="17">
    <location>
        <begin position="44"/>
        <end position="54"/>
    </location>
</feature>
<feature type="coiled-coil region" evidence="16">
    <location>
        <begin position="538"/>
        <end position="597"/>
    </location>
</feature>
<evidence type="ECO:0000313" key="19">
    <source>
        <dbReference type="EMBL" id="KAF2231946.1"/>
    </source>
</evidence>
<keyword evidence="12 15" id="KW-0539">Nucleus</keyword>
<comment type="catalytic activity">
    <reaction evidence="1 15">
        <text>S-ubiquitinyl-[E2 ubiquitin-conjugating enzyme]-L-cysteine + [acceptor protein]-L-lysine = [E2 ubiquitin-conjugating enzyme]-L-cysteine + N(6)-ubiquitinyl-[acceptor protein]-L-lysine.</text>
        <dbReference type="EC" id="2.3.2.27"/>
    </reaction>
</comment>
<dbReference type="AlphaFoldDB" id="A0A6A6H1J0"/>
<feature type="coiled-coil region" evidence="16">
    <location>
        <begin position="68"/>
        <end position="95"/>
    </location>
</feature>
<evidence type="ECO:0000256" key="11">
    <source>
        <dbReference type="ARBA" id="ARBA00023054"/>
    </source>
</evidence>
<keyword evidence="6 15" id="KW-0479">Metal-binding</keyword>
<evidence type="ECO:0000256" key="15">
    <source>
        <dbReference type="RuleBase" id="RU365038"/>
    </source>
</evidence>
<organism evidence="19 20">
    <name type="scientific">Viridothelium virens</name>
    <name type="common">Speckled blister lichen</name>
    <name type="synonym">Trypethelium virens</name>
    <dbReference type="NCBI Taxonomy" id="1048519"/>
    <lineage>
        <taxon>Eukaryota</taxon>
        <taxon>Fungi</taxon>
        <taxon>Dikarya</taxon>
        <taxon>Ascomycota</taxon>
        <taxon>Pezizomycotina</taxon>
        <taxon>Dothideomycetes</taxon>
        <taxon>Dothideomycetes incertae sedis</taxon>
        <taxon>Trypetheliales</taxon>
        <taxon>Trypetheliaceae</taxon>
        <taxon>Viridothelium</taxon>
    </lineage>
</organism>
<keyword evidence="20" id="KW-1185">Reference proteome</keyword>
<keyword evidence="11 15" id="KW-0175">Coiled coil</keyword>
<feature type="coiled-coil region" evidence="16">
    <location>
        <begin position="281"/>
        <end position="499"/>
    </location>
</feature>
<comment type="similarity">
    <text evidence="4 15">Belongs to the BRE1 family.</text>
</comment>